<dbReference type="Proteomes" id="UP000345527">
    <property type="component" value="Unassembled WGS sequence"/>
</dbReference>
<feature type="chain" id="PRO_5030131983" description="Lipoprotein" evidence="1">
    <location>
        <begin position="29"/>
        <end position="173"/>
    </location>
</feature>
<accession>A0A5J5DSQ6</accession>
<keyword evidence="5" id="KW-1185">Reference proteome</keyword>
<evidence type="ECO:0000313" key="3">
    <source>
        <dbReference type="EMBL" id="KAA8821883.1"/>
    </source>
</evidence>
<sequence>MEGCDVKKMVAVLLLVLGCVTVSGCATTVETIKQPNDDSVVSVPDNKQSNRGSSTELLNASLGNDGAYIFSSAHPSYTVNSSGEKTVMAILDQDAVDHRSGLYSLTTSCIGAGTLDIEFMVGNNVNNGTLECGSQPRSVIVSTRIEQTGNGLRVKIIPSKGSDAEIAYRVDIS</sequence>
<evidence type="ECO:0000313" key="4">
    <source>
        <dbReference type="Proteomes" id="UP000345527"/>
    </source>
</evidence>
<comment type="caution">
    <text evidence="3">The sequence shown here is derived from an EMBL/GenBank/DDBJ whole genome shotgun (WGS) entry which is preliminary data.</text>
</comment>
<proteinExistence type="predicted"/>
<dbReference type="AlphaFoldDB" id="A0A5J5DSQ6"/>
<dbReference type="Proteomes" id="UP000374630">
    <property type="component" value="Unassembled WGS sequence"/>
</dbReference>
<evidence type="ECO:0000256" key="1">
    <source>
        <dbReference type="SAM" id="SignalP"/>
    </source>
</evidence>
<dbReference type="RefSeq" id="WP_150354744.1">
    <property type="nucleotide sequence ID" value="NZ_RZNZ01000019.1"/>
</dbReference>
<evidence type="ECO:0000313" key="2">
    <source>
        <dbReference type="EMBL" id="KAA8816884.1"/>
    </source>
</evidence>
<dbReference type="PROSITE" id="PS51257">
    <property type="entry name" value="PROKAR_LIPOPROTEIN"/>
    <property type="match status" value="1"/>
</dbReference>
<organism evidence="3 4">
    <name type="scientific">Bifidobacterium vespertilionis</name>
    <dbReference type="NCBI Taxonomy" id="2562524"/>
    <lineage>
        <taxon>Bacteria</taxon>
        <taxon>Bacillati</taxon>
        <taxon>Actinomycetota</taxon>
        <taxon>Actinomycetes</taxon>
        <taxon>Bifidobacteriales</taxon>
        <taxon>Bifidobacteriaceae</taxon>
        <taxon>Bifidobacterium</taxon>
    </lineage>
</organism>
<dbReference type="EMBL" id="RZOA01000022">
    <property type="protein sequence ID" value="KAA8821883.1"/>
    <property type="molecule type" value="Genomic_DNA"/>
</dbReference>
<evidence type="ECO:0000313" key="5">
    <source>
        <dbReference type="Proteomes" id="UP000374630"/>
    </source>
</evidence>
<reference evidence="4 5" key="1">
    <citation type="journal article" date="2019" name="Syst. Appl. Microbiol.">
        <title>Characterization of Bifidobacterium species in feaces of the Egyptian fruit bat: Description of B. vespertilionis sp. nov. and B. rousetti sp. nov.</title>
        <authorList>
            <person name="Modesto M."/>
            <person name="Satti M."/>
            <person name="Watanabe K."/>
            <person name="Puglisi E."/>
            <person name="Morelli L."/>
            <person name="Huang C.-H."/>
            <person name="Liou J.-S."/>
            <person name="Miyashita M."/>
            <person name="Tamura T."/>
            <person name="Saito S."/>
            <person name="Mori K."/>
            <person name="Huang L."/>
            <person name="Sciavilla P."/>
            <person name="Sandri C."/>
            <person name="Spiezio C."/>
            <person name="Vitali F."/>
            <person name="Cavalieri D."/>
            <person name="Perpetuini G."/>
            <person name="Tofalo R."/>
            <person name="Bonetti A."/>
            <person name="Arita M."/>
            <person name="Mattarelli P."/>
        </authorList>
    </citation>
    <scope>NUCLEOTIDE SEQUENCE [LARGE SCALE GENOMIC DNA]</scope>
    <source>
        <strain evidence="2 5">RST16</strain>
        <strain evidence="3 4">RST8</strain>
    </source>
</reference>
<dbReference type="EMBL" id="RZNZ01000019">
    <property type="protein sequence ID" value="KAA8816884.1"/>
    <property type="molecule type" value="Genomic_DNA"/>
</dbReference>
<keyword evidence="1" id="KW-0732">Signal</keyword>
<name>A0A5J5DSQ6_9BIFI</name>
<feature type="signal peptide" evidence="1">
    <location>
        <begin position="1"/>
        <end position="28"/>
    </location>
</feature>
<protein>
    <recommendedName>
        <fullName evidence="6">Lipoprotein</fullName>
    </recommendedName>
</protein>
<evidence type="ECO:0008006" key="6">
    <source>
        <dbReference type="Google" id="ProtNLM"/>
    </source>
</evidence>
<gene>
    <name evidence="3" type="ORF">EM848_09785</name>
    <name evidence="2" type="ORF">EMO90_11025</name>
</gene>